<name>A0A9X6S613_9LACO</name>
<gene>
    <name evidence="2" type="ORF">A8C52_04540</name>
</gene>
<reference evidence="2 3" key="1">
    <citation type="submission" date="2016-05" db="EMBL/GenBank/DDBJ databases">
        <authorList>
            <person name="Lee J.-Y."/>
            <person name="Kim E.B."/>
            <person name="Choi Y.-J."/>
        </authorList>
    </citation>
    <scope>NUCLEOTIDE SEQUENCE [LARGE SCALE GENOMIC DNA]</scope>
    <source>
        <strain evidence="2 3">KLA006</strain>
    </source>
</reference>
<dbReference type="EMBL" id="LXZO01000044">
    <property type="protein sequence ID" value="PAY49214.1"/>
    <property type="molecule type" value="Genomic_DNA"/>
</dbReference>
<protein>
    <submittedName>
        <fullName evidence="2">Uncharacterized protein</fullName>
    </submittedName>
</protein>
<keyword evidence="1" id="KW-0175">Coiled coil</keyword>
<feature type="coiled-coil region" evidence="1">
    <location>
        <begin position="158"/>
        <end position="185"/>
    </location>
</feature>
<comment type="caution">
    <text evidence="2">The sequence shown here is derived from an EMBL/GenBank/DDBJ whole genome shotgun (WGS) entry which is preliminary data.</text>
</comment>
<evidence type="ECO:0000256" key="1">
    <source>
        <dbReference type="SAM" id="Coils"/>
    </source>
</evidence>
<dbReference type="AlphaFoldDB" id="A0A9X6S613"/>
<proteinExistence type="predicted"/>
<evidence type="ECO:0000313" key="2">
    <source>
        <dbReference type="EMBL" id="PAY49214.1"/>
    </source>
</evidence>
<dbReference type="Proteomes" id="UP000218139">
    <property type="component" value="Unassembled WGS sequence"/>
</dbReference>
<sequence>MANISVADGTIELSRKFYDKNKELINNWVNDDYRNWKDGNFGFDYLEIKEKTEEKVVIDFSGEGAWCWEYTLKDIFKCEQATTYQEKLVQKLYEERQSLYLKYTDIEDMEGMFVEEETEVKINKVNSRYEPVVTVVKQNQIEFTDYNRIKAGVEDGYRLDVEEDVKYLKQDLQELYQENKDDIEEKDYESFEKNALKYIKEDYDLHGGICIYKLEDPYMFLEQLEY</sequence>
<evidence type="ECO:0000313" key="3">
    <source>
        <dbReference type="Proteomes" id="UP000218139"/>
    </source>
</evidence>
<dbReference type="RefSeq" id="WP_086201391.1">
    <property type="nucleotide sequence ID" value="NZ_LXZG01000095.1"/>
</dbReference>
<organism evidence="2 3">
    <name type="scientific">Ligilactobacillus salivarius</name>
    <dbReference type="NCBI Taxonomy" id="1624"/>
    <lineage>
        <taxon>Bacteria</taxon>
        <taxon>Bacillati</taxon>
        <taxon>Bacillota</taxon>
        <taxon>Bacilli</taxon>
        <taxon>Lactobacillales</taxon>
        <taxon>Lactobacillaceae</taxon>
        <taxon>Ligilactobacillus</taxon>
    </lineage>
</organism>
<accession>A0A9X6S613</accession>